<dbReference type="Proteomes" id="UP000317624">
    <property type="component" value="Unassembled WGS sequence"/>
</dbReference>
<keyword evidence="1" id="KW-0472">Membrane</keyword>
<dbReference type="RefSeq" id="WP_144845059.1">
    <property type="nucleotide sequence ID" value="NZ_VMRJ01000001.1"/>
</dbReference>
<evidence type="ECO:0000256" key="1">
    <source>
        <dbReference type="SAM" id="Phobius"/>
    </source>
</evidence>
<name>A0A558C4D9_9BACT</name>
<feature type="transmembrane region" description="Helical" evidence="1">
    <location>
        <begin position="148"/>
        <end position="168"/>
    </location>
</feature>
<sequence length="305" mass="33357">MKFRNLGAYLQERFAPVNIGLFVVLFCTVRGVATWASAVYQNSLVPTAGLAWAALGALATVSFFFRLRVFDEEKDFAQDALTHPHRVLQTGRVTLPQLRRLAWAGALLELGWSAAQGKATLLLWTVALGYSLLMRAEFGVGEWLRKRLVAYALSHMFIMPLVVLWLFSAYAPRQALGGEYLPLLLLLSLLGGFSFELARKLHAPAAERAGVDSYSRTLGYGPALSLTVVVVLAGGAVQALLLRGLHARWGGYAVLWLLLASGLALYSTAARHPHEARLRQAEKVVSLVMLTSYLAVLAEAYGFGR</sequence>
<evidence type="ECO:0000313" key="2">
    <source>
        <dbReference type="EMBL" id="TVT43502.1"/>
    </source>
</evidence>
<keyword evidence="1" id="KW-1133">Transmembrane helix</keyword>
<proteinExistence type="predicted"/>
<protein>
    <recommendedName>
        <fullName evidence="4">Prenyltransferase</fullName>
    </recommendedName>
</protein>
<feature type="transmembrane region" description="Helical" evidence="1">
    <location>
        <begin position="44"/>
        <end position="65"/>
    </location>
</feature>
<accession>A0A558C4D9</accession>
<comment type="caution">
    <text evidence="2">The sequence shown here is derived from an EMBL/GenBank/DDBJ whole genome shotgun (WGS) entry which is preliminary data.</text>
</comment>
<feature type="transmembrane region" description="Helical" evidence="1">
    <location>
        <begin position="14"/>
        <end position="32"/>
    </location>
</feature>
<dbReference type="OrthoDB" id="5496839at2"/>
<evidence type="ECO:0000313" key="3">
    <source>
        <dbReference type="Proteomes" id="UP000317624"/>
    </source>
</evidence>
<feature type="transmembrane region" description="Helical" evidence="1">
    <location>
        <begin position="218"/>
        <end position="241"/>
    </location>
</feature>
<feature type="transmembrane region" description="Helical" evidence="1">
    <location>
        <begin position="284"/>
        <end position="303"/>
    </location>
</feature>
<feature type="transmembrane region" description="Helical" evidence="1">
    <location>
        <begin position="180"/>
        <end position="198"/>
    </location>
</feature>
<dbReference type="EMBL" id="VMRJ01000001">
    <property type="protein sequence ID" value="TVT43502.1"/>
    <property type="molecule type" value="Genomic_DNA"/>
</dbReference>
<evidence type="ECO:0008006" key="4">
    <source>
        <dbReference type="Google" id="ProtNLM"/>
    </source>
</evidence>
<dbReference type="AlphaFoldDB" id="A0A558C4D9"/>
<gene>
    <name evidence="2" type="ORF">FNT36_05285</name>
</gene>
<reference evidence="2 3" key="1">
    <citation type="submission" date="2019-07" db="EMBL/GenBank/DDBJ databases">
        <title>Hymenobacter sp. straun FUR1 Genome sequencing and assembly.</title>
        <authorList>
            <person name="Chhetri G."/>
        </authorList>
    </citation>
    <scope>NUCLEOTIDE SEQUENCE [LARGE SCALE GENOMIC DNA]</scope>
    <source>
        <strain evidence="2 3">Fur1</strain>
    </source>
</reference>
<organism evidence="2 3">
    <name type="scientific">Hymenobacter setariae</name>
    <dbReference type="NCBI Taxonomy" id="2594794"/>
    <lineage>
        <taxon>Bacteria</taxon>
        <taxon>Pseudomonadati</taxon>
        <taxon>Bacteroidota</taxon>
        <taxon>Cytophagia</taxon>
        <taxon>Cytophagales</taxon>
        <taxon>Hymenobacteraceae</taxon>
        <taxon>Hymenobacter</taxon>
    </lineage>
</organism>
<feature type="transmembrane region" description="Helical" evidence="1">
    <location>
        <begin position="253"/>
        <end position="272"/>
    </location>
</feature>
<keyword evidence="1" id="KW-0812">Transmembrane</keyword>
<keyword evidence="3" id="KW-1185">Reference proteome</keyword>